<dbReference type="EMBL" id="HE575314">
    <property type="protein sequence ID" value="CCC89271.1"/>
    <property type="molecule type" value="Genomic_DNA"/>
</dbReference>
<dbReference type="VEuPathDB" id="TriTrypDB:TcIL3000_1_290"/>
<reference evidence="2" key="1">
    <citation type="journal article" date="2012" name="Proc. Natl. Acad. Sci. U.S.A.">
        <title>Antigenic diversity is generated by distinct evolutionary mechanisms in African trypanosome species.</title>
        <authorList>
            <person name="Jackson A.P."/>
            <person name="Berry A."/>
            <person name="Aslett M."/>
            <person name="Allison H.C."/>
            <person name="Burton P."/>
            <person name="Vavrova-Anderson J."/>
            <person name="Brown R."/>
            <person name="Browne H."/>
            <person name="Corton N."/>
            <person name="Hauser H."/>
            <person name="Gamble J."/>
            <person name="Gilderthorp R."/>
            <person name="Marcello L."/>
            <person name="McQuillan J."/>
            <person name="Otto T.D."/>
            <person name="Quail M.A."/>
            <person name="Sanders M.J."/>
            <person name="van Tonder A."/>
            <person name="Ginger M.L."/>
            <person name="Field M.C."/>
            <person name="Barry J.D."/>
            <person name="Hertz-Fowler C."/>
            <person name="Berriman M."/>
        </authorList>
    </citation>
    <scope>NUCLEOTIDE SEQUENCE</scope>
    <source>
        <strain evidence="2">IL3000</strain>
    </source>
</reference>
<evidence type="ECO:0000256" key="1">
    <source>
        <dbReference type="SAM" id="Coils"/>
    </source>
</evidence>
<organism evidence="2">
    <name type="scientific">Trypanosoma congolense (strain IL3000)</name>
    <dbReference type="NCBI Taxonomy" id="1068625"/>
    <lineage>
        <taxon>Eukaryota</taxon>
        <taxon>Discoba</taxon>
        <taxon>Euglenozoa</taxon>
        <taxon>Kinetoplastea</taxon>
        <taxon>Metakinetoplastina</taxon>
        <taxon>Trypanosomatida</taxon>
        <taxon>Trypanosomatidae</taxon>
        <taxon>Trypanosoma</taxon>
        <taxon>Nannomonas</taxon>
    </lineage>
</organism>
<dbReference type="SUPFAM" id="SSF50998">
    <property type="entry name" value="Quinoprotein alcohol dehydrogenase-like"/>
    <property type="match status" value="1"/>
</dbReference>
<feature type="coiled-coil region" evidence="1">
    <location>
        <begin position="557"/>
        <end position="664"/>
    </location>
</feature>
<evidence type="ECO:0000313" key="2">
    <source>
        <dbReference type="EMBL" id="CCC89271.1"/>
    </source>
</evidence>
<sequence>MFAPPECVMEGELPVTHEVSFSSIHCDHQGGVWAVDLNGTRVFRFPGPAAMESAQSPGGTSNLSELYFECTHDTEGRVLAVVFTTVRGQQLQQQMVACVATTTGCLVFGNVGQPNRVTQRVELGSEITAVVAGPLGKGSSPQRPGGADNDDLEVSSVCHDGCAGEGGVLVSSFDGTYSEVLYVRCNVGNSEEEPQPQDYDVDMVGLFRVQGRVCGLMVDETCERVVTVNEHGDVDVWNWQRGVDETASFGMPAYPAADYGVLSCCVLLGGFQLWIGTSRGFVVVFCLERAEDDSAPEDINVAITRSTVDGTTSGASKGAPQRTWRAHGDAAVRSLLVLSVGRFVWSYGADQQAHVWDATELVLRGSLQFPCESLSELRGGDQRLETIVWGVCGGSGKVTQFRVREPLPFDGQSLLFARDNHTAREQMERYGILNALVAHLCSLLRPIYERIRDSSEKPLDDEDSIYLYRSSGEGDESDGDPHEIAPLFMPPHADLALKQLESCHPTARYLPHAIASLVAGHRVASQLRYNNGRRGPTTFLEDLRFFQRRQQEEAHILHSLRLEADEERRARRDVETRLMEREEEVRDQQQRIEQSAHLHEEYERRLATLKRELKSAKSRAAVTSAGASRLTEMESSLHEAHCTVQGLQERLEGLMRERQHYLRVSEENKSLQALVRRFELKQQMAKRVIANFMATQDHVIDALADIVETSGTASDRAVRKDISGLHEWLCRNVEVQREFLSSLKRSYEASLDNPSEDSL</sequence>
<proteinExistence type="predicted"/>
<protein>
    <submittedName>
        <fullName evidence="2">Uncharacterized protein</fullName>
    </submittedName>
</protein>
<gene>
    <name evidence="2" type="ORF">TCIL3000_1_290</name>
</gene>
<dbReference type="Gene3D" id="2.130.10.10">
    <property type="entry name" value="YVTN repeat-like/Quinoprotein amine dehydrogenase"/>
    <property type="match status" value="1"/>
</dbReference>
<dbReference type="InterPro" id="IPR015943">
    <property type="entry name" value="WD40/YVTN_repeat-like_dom_sf"/>
</dbReference>
<dbReference type="SUPFAM" id="SSF57997">
    <property type="entry name" value="Tropomyosin"/>
    <property type="match status" value="1"/>
</dbReference>
<dbReference type="InterPro" id="IPR011047">
    <property type="entry name" value="Quinoprotein_ADH-like_sf"/>
</dbReference>
<name>G0UIS1_TRYCI</name>
<dbReference type="AlphaFoldDB" id="G0UIS1"/>
<keyword evidence="1" id="KW-0175">Coiled coil</keyword>
<accession>G0UIS1</accession>